<dbReference type="Gene3D" id="2.60.120.1130">
    <property type="match status" value="1"/>
</dbReference>
<keyword evidence="1" id="KW-0732">Signal</keyword>
<feature type="signal peptide" evidence="1">
    <location>
        <begin position="1"/>
        <end position="20"/>
    </location>
</feature>
<organism evidence="3 4">
    <name type="scientific">Mucilaginibacter gynuensis</name>
    <dbReference type="NCBI Taxonomy" id="1302236"/>
    <lineage>
        <taxon>Bacteria</taxon>
        <taxon>Pseudomonadati</taxon>
        <taxon>Bacteroidota</taxon>
        <taxon>Sphingobacteriia</taxon>
        <taxon>Sphingobacteriales</taxon>
        <taxon>Sphingobacteriaceae</taxon>
        <taxon>Mucilaginibacter</taxon>
    </lineage>
</organism>
<dbReference type="Gene3D" id="3.10.620.30">
    <property type="match status" value="1"/>
</dbReference>
<dbReference type="Gene3D" id="2.60.40.3140">
    <property type="match status" value="1"/>
</dbReference>
<dbReference type="RefSeq" id="WP_345209023.1">
    <property type="nucleotide sequence ID" value="NZ_BAABFT010000001.1"/>
</dbReference>
<protein>
    <recommendedName>
        <fullName evidence="2">DUF3857 domain-containing protein</fullName>
    </recommendedName>
</protein>
<comment type="caution">
    <text evidence="3">The sequence shown here is derived from an EMBL/GenBank/DDBJ whole genome shotgun (WGS) entry which is preliminary data.</text>
</comment>
<evidence type="ECO:0000313" key="4">
    <source>
        <dbReference type="Proteomes" id="UP001500582"/>
    </source>
</evidence>
<feature type="chain" id="PRO_5047398208" description="DUF3857 domain-containing protein" evidence="1">
    <location>
        <begin position="21"/>
        <end position="660"/>
    </location>
</feature>
<gene>
    <name evidence="3" type="ORF">GCM10023149_01140</name>
</gene>
<sequence>MKKTVLFSFLFFSLLSICRAQDFKYGTFSHDDLGMKSYKNDTSAHALVLNEYGNAWISSNDMIALEMDYHVKIKIFDSKGFKEGQIELPFYIWEDGDTETYTDIKAVTFYHDENGDVKQAELNPKQVYTTKENKHWGTVKFAMPNVRNGSVIEYSYHLKSFSLNRFKEWAFQSDIPKLSSEYQVSIPAIYNYNISLRGVLKLLEGDKYKGKVDKDCFSVAGTKCDCSKLIFGMKDIPALVEEDYMTSPKNYLSAIYFELSDYINLRTGAKVKVSQEWQDVDRQLKLEDAFGGQMKKKNAFKDVLVPVLAGKTDELEKAKAVYAFIQKSFKWNRFIGIYSGDGVRKAFEKHTGSIADINLALVAALSSAGINSEAVILSTRENGVVNRLYPVITEFNYVVAKANIGDKSYLLDASDPMLSFSLLPMKCLNDQGRVLSLDKPSYWTDLNANQNKRSTYALDLTLQENGKLKGSITNYSFGYDAYVKRSAIKKFNTVDEYVENLDERQPKLKILNSEIINLDDFDKPLSEKYEVEIDVYDNLDNNKFLFNPFMLHKITVNPFKLNERTYPVDWGMPSSERVILTVHLPEKYKIESTPELVSVSLPNDGGKFVTSVETGNNQFTFSHVVQFNRGLYSSAEYPYLKELYNKIIVSEKADIVFKKN</sequence>
<dbReference type="EMBL" id="BAABFT010000001">
    <property type="protein sequence ID" value="GAA4307563.1"/>
    <property type="molecule type" value="Genomic_DNA"/>
</dbReference>
<dbReference type="Proteomes" id="UP001500582">
    <property type="component" value="Unassembled WGS sequence"/>
</dbReference>
<dbReference type="Pfam" id="PF12969">
    <property type="entry name" value="DUF3857"/>
    <property type="match status" value="1"/>
</dbReference>
<evidence type="ECO:0000313" key="3">
    <source>
        <dbReference type="EMBL" id="GAA4307563.1"/>
    </source>
</evidence>
<feature type="domain" description="DUF3857" evidence="2">
    <location>
        <begin position="67"/>
        <end position="197"/>
    </location>
</feature>
<evidence type="ECO:0000259" key="2">
    <source>
        <dbReference type="Pfam" id="PF12969"/>
    </source>
</evidence>
<reference evidence="4" key="1">
    <citation type="journal article" date="2019" name="Int. J. Syst. Evol. Microbiol.">
        <title>The Global Catalogue of Microorganisms (GCM) 10K type strain sequencing project: providing services to taxonomists for standard genome sequencing and annotation.</title>
        <authorList>
            <consortium name="The Broad Institute Genomics Platform"/>
            <consortium name="The Broad Institute Genome Sequencing Center for Infectious Disease"/>
            <person name="Wu L."/>
            <person name="Ma J."/>
        </authorList>
    </citation>
    <scope>NUCLEOTIDE SEQUENCE [LARGE SCALE GENOMIC DNA]</scope>
    <source>
        <strain evidence="4">JCM 17705</strain>
    </source>
</reference>
<name>A0ABP8FN36_9SPHI</name>
<keyword evidence="4" id="KW-1185">Reference proteome</keyword>
<dbReference type="InterPro" id="IPR024618">
    <property type="entry name" value="DUF3857"/>
</dbReference>
<accession>A0ABP8FN36</accession>
<evidence type="ECO:0000256" key="1">
    <source>
        <dbReference type="SAM" id="SignalP"/>
    </source>
</evidence>
<proteinExistence type="predicted"/>